<dbReference type="InterPro" id="IPR037274">
    <property type="entry name" value="Znf_CHY_sf"/>
</dbReference>
<dbReference type="GO" id="GO:0005634">
    <property type="term" value="C:nucleus"/>
    <property type="evidence" value="ECO:0000318"/>
    <property type="project" value="GO_Central"/>
</dbReference>
<dbReference type="OMA" id="HNENGTT"/>
<feature type="compositionally biased region" description="Pro residues" evidence="5">
    <location>
        <begin position="45"/>
        <end position="54"/>
    </location>
</feature>
<evidence type="ECO:0000256" key="3">
    <source>
        <dbReference type="ARBA" id="ARBA00022833"/>
    </source>
</evidence>
<dbReference type="SUPFAM" id="SSF57850">
    <property type="entry name" value="RING/U-box"/>
    <property type="match status" value="1"/>
</dbReference>
<gene>
    <name evidence="9" type="primary">LOC101767025</name>
</gene>
<accession>K3Z7K9</accession>
<dbReference type="InterPro" id="IPR008913">
    <property type="entry name" value="Znf_CHY"/>
</dbReference>
<reference evidence="9" key="2">
    <citation type="submission" date="2018-08" db="UniProtKB">
        <authorList>
            <consortium name="EnsemblPlants"/>
        </authorList>
    </citation>
    <scope>IDENTIFICATION</scope>
    <source>
        <strain evidence="9">Yugu1</strain>
    </source>
</reference>
<dbReference type="PROSITE" id="PS50089">
    <property type="entry name" value="ZF_RING_2"/>
    <property type="match status" value="1"/>
</dbReference>
<dbReference type="InterPro" id="IPR037275">
    <property type="entry name" value="Znf_CTCHY_sf"/>
</dbReference>
<evidence type="ECO:0000313" key="10">
    <source>
        <dbReference type="Proteomes" id="UP000004995"/>
    </source>
</evidence>
<feature type="region of interest" description="Disordered" evidence="5">
    <location>
        <begin position="41"/>
        <end position="61"/>
    </location>
</feature>
<sequence>MTTLLFRTNKTREKSAAVLPPHLRYRAVLPGGPCSPSLFTALPPRTSPPPPPPGMGGAHFPGDNDAAEVDAACCDGEVDLRNVGKMEHGCEHYRRRCKIVAPCCKQVFPCRHCHNEATVSGDRHTVCRQDIEKVVCLLCDTEQPVSQACVSCGANMGEYFCDICKFYDDDTEKGQYHCNDCGICRVGGKENFFHCVKCGSCYSVALRDNHQCVENSMRQNCPICYEYLFDSLQGTRVLNCGHTMHMECFTDMVKHNKYTCPICSKTALDMSHHWEMLDQEIEATIMPPVYRYKIWVLCNDCNKVSEVNFHVIGHKCSHCNSYNTRSTSRPVDSSGNSSPTTDSSDNNL</sequence>
<feature type="domain" description="RING-type" evidence="6">
    <location>
        <begin position="221"/>
        <end position="264"/>
    </location>
</feature>
<dbReference type="FunCoup" id="K3Z7K9">
    <property type="interactions" value="1250"/>
</dbReference>
<dbReference type="HOGENOM" id="CLU_013368_1_2_1"/>
<keyword evidence="3" id="KW-0862">Zinc</keyword>
<feature type="domain" description="CTCHY-type" evidence="8">
    <location>
        <begin position="156"/>
        <end position="220"/>
    </location>
</feature>
<dbReference type="PANTHER" id="PTHR21319">
    <property type="entry name" value="RING FINGER AND CHY ZINC FINGER DOMAIN-CONTAINING PROTEIN 1"/>
    <property type="match status" value="1"/>
</dbReference>
<evidence type="ECO:0000259" key="7">
    <source>
        <dbReference type="PROSITE" id="PS51266"/>
    </source>
</evidence>
<dbReference type="STRING" id="4555.K3Z7K9"/>
<dbReference type="SUPFAM" id="SSF161245">
    <property type="entry name" value="Zinc hairpin stack"/>
    <property type="match status" value="1"/>
</dbReference>
<dbReference type="SMART" id="SM00184">
    <property type="entry name" value="RING"/>
    <property type="match status" value="1"/>
</dbReference>
<dbReference type="CDD" id="cd16464">
    <property type="entry name" value="RING-H2_Pirh2-like"/>
    <property type="match status" value="1"/>
</dbReference>
<evidence type="ECO:0000313" key="9">
    <source>
        <dbReference type="EnsemblPlants" id="KQL16715"/>
    </source>
</evidence>
<dbReference type="eggNOG" id="KOG1940">
    <property type="taxonomic scope" value="Eukaryota"/>
</dbReference>
<dbReference type="GO" id="GO:0008270">
    <property type="term" value="F:zinc ion binding"/>
    <property type="evidence" value="ECO:0007669"/>
    <property type="project" value="UniProtKB-KW"/>
</dbReference>
<dbReference type="PROSITE" id="PS51270">
    <property type="entry name" value="ZF_CTCHY"/>
    <property type="match status" value="1"/>
</dbReference>
<dbReference type="Gene3D" id="2.20.28.10">
    <property type="match status" value="1"/>
</dbReference>
<dbReference type="InterPro" id="IPR017921">
    <property type="entry name" value="Znf_CTCHY"/>
</dbReference>
<protein>
    <recommendedName>
        <fullName evidence="11">CHY-type domain-containing protein</fullName>
    </recommendedName>
</protein>
<feature type="domain" description="CHY-type" evidence="7">
    <location>
        <begin position="83"/>
        <end position="154"/>
    </location>
</feature>
<dbReference type="Proteomes" id="UP000004995">
    <property type="component" value="Unassembled WGS sequence"/>
</dbReference>
<keyword evidence="2 4" id="KW-0863">Zinc-finger</keyword>
<dbReference type="Pfam" id="PF14599">
    <property type="entry name" value="zinc_ribbon_6"/>
    <property type="match status" value="1"/>
</dbReference>
<evidence type="ECO:0008006" key="11">
    <source>
        <dbReference type="Google" id="ProtNLM"/>
    </source>
</evidence>
<dbReference type="GO" id="GO:0006511">
    <property type="term" value="P:ubiquitin-dependent protein catabolic process"/>
    <property type="evidence" value="ECO:0000318"/>
    <property type="project" value="GO_Central"/>
</dbReference>
<name>K3Z7K9_SETIT</name>
<dbReference type="Gramene" id="KQL16715">
    <property type="protein sequence ID" value="KQL16715"/>
    <property type="gene ID" value="SETIT_022529mg"/>
</dbReference>
<dbReference type="GO" id="GO:0061630">
    <property type="term" value="F:ubiquitin protein ligase activity"/>
    <property type="evidence" value="ECO:0000318"/>
    <property type="project" value="GO_Central"/>
</dbReference>
<dbReference type="PANTHER" id="PTHR21319:SF20">
    <property type="entry name" value="E3 UBIQUITIN-PROTEIN LIGASE MIEL1"/>
    <property type="match status" value="1"/>
</dbReference>
<proteinExistence type="predicted"/>
<dbReference type="Pfam" id="PF05495">
    <property type="entry name" value="zf-CHY"/>
    <property type="match status" value="1"/>
</dbReference>
<dbReference type="EnsemblPlants" id="KQL16715">
    <property type="protein sequence ID" value="KQL16715"/>
    <property type="gene ID" value="SETIT_022529mg"/>
</dbReference>
<dbReference type="PROSITE" id="PS51266">
    <property type="entry name" value="ZF_CHY"/>
    <property type="match status" value="1"/>
</dbReference>
<evidence type="ECO:0000256" key="1">
    <source>
        <dbReference type="ARBA" id="ARBA00022723"/>
    </source>
</evidence>
<dbReference type="InterPro" id="IPR039512">
    <property type="entry name" value="RCHY1_zinc-ribbon"/>
</dbReference>
<evidence type="ECO:0000256" key="5">
    <source>
        <dbReference type="SAM" id="MobiDB-lite"/>
    </source>
</evidence>
<dbReference type="AlphaFoldDB" id="K3Z7K9"/>
<evidence type="ECO:0000259" key="8">
    <source>
        <dbReference type="PROSITE" id="PS51270"/>
    </source>
</evidence>
<evidence type="ECO:0000256" key="4">
    <source>
        <dbReference type="PROSITE-ProRule" id="PRU00601"/>
    </source>
</evidence>
<evidence type="ECO:0000256" key="2">
    <source>
        <dbReference type="ARBA" id="ARBA00022771"/>
    </source>
</evidence>
<dbReference type="InterPro" id="IPR001841">
    <property type="entry name" value="Znf_RING"/>
</dbReference>
<feature type="compositionally biased region" description="Low complexity" evidence="5">
    <location>
        <begin position="332"/>
        <end position="348"/>
    </location>
</feature>
<dbReference type="InterPro" id="IPR013083">
    <property type="entry name" value="Znf_RING/FYVE/PHD"/>
</dbReference>
<evidence type="ECO:0000259" key="6">
    <source>
        <dbReference type="PROSITE" id="PS50089"/>
    </source>
</evidence>
<dbReference type="Gene3D" id="3.30.40.10">
    <property type="entry name" value="Zinc/RING finger domain, C3HC4 (zinc finger)"/>
    <property type="match status" value="1"/>
</dbReference>
<dbReference type="InParanoid" id="K3Z7K9"/>
<keyword evidence="10" id="KW-1185">Reference proteome</keyword>
<organism evidence="9 10">
    <name type="scientific">Setaria italica</name>
    <name type="common">Foxtail millet</name>
    <name type="synonym">Panicum italicum</name>
    <dbReference type="NCBI Taxonomy" id="4555"/>
    <lineage>
        <taxon>Eukaryota</taxon>
        <taxon>Viridiplantae</taxon>
        <taxon>Streptophyta</taxon>
        <taxon>Embryophyta</taxon>
        <taxon>Tracheophyta</taxon>
        <taxon>Spermatophyta</taxon>
        <taxon>Magnoliopsida</taxon>
        <taxon>Liliopsida</taxon>
        <taxon>Poales</taxon>
        <taxon>Poaceae</taxon>
        <taxon>PACMAD clade</taxon>
        <taxon>Panicoideae</taxon>
        <taxon>Panicodae</taxon>
        <taxon>Paniceae</taxon>
        <taxon>Cenchrinae</taxon>
        <taxon>Setaria</taxon>
    </lineage>
</organism>
<reference evidence="10" key="1">
    <citation type="journal article" date="2012" name="Nat. Biotechnol.">
        <title>Reference genome sequence of the model plant Setaria.</title>
        <authorList>
            <person name="Bennetzen J.L."/>
            <person name="Schmutz J."/>
            <person name="Wang H."/>
            <person name="Percifield R."/>
            <person name="Hawkins J."/>
            <person name="Pontaroli A.C."/>
            <person name="Estep M."/>
            <person name="Feng L."/>
            <person name="Vaughn J.N."/>
            <person name="Grimwood J."/>
            <person name="Jenkins J."/>
            <person name="Barry K."/>
            <person name="Lindquist E."/>
            <person name="Hellsten U."/>
            <person name="Deshpande S."/>
            <person name="Wang X."/>
            <person name="Wu X."/>
            <person name="Mitros T."/>
            <person name="Triplett J."/>
            <person name="Yang X."/>
            <person name="Ye C.Y."/>
            <person name="Mauro-Herrera M."/>
            <person name="Wang L."/>
            <person name="Li P."/>
            <person name="Sharma M."/>
            <person name="Sharma R."/>
            <person name="Ronald P.C."/>
            <person name="Panaud O."/>
            <person name="Kellogg E.A."/>
            <person name="Brutnell T.P."/>
            <person name="Doust A.N."/>
            <person name="Tuskan G.A."/>
            <person name="Rokhsar D."/>
            <person name="Devos K.M."/>
        </authorList>
    </citation>
    <scope>NUCLEOTIDE SEQUENCE [LARGE SCALE GENOMIC DNA]</scope>
    <source>
        <strain evidence="10">cv. Yugu1</strain>
    </source>
</reference>
<dbReference type="EMBL" id="AGNK02002044">
    <property type="status" value="NOT_ANNOTATED_CDS"/>
    <property type="molecule type" value="Genomic_DNA"/>
</dbReference>
<dbReference type="SUPFAM" id="SSF161219">
    <property type="entry name" value="CHY zinc finger-like"/>
    <property type="match status" value="1"/>
</dbReference>
<feature type="region of interest" description="Disordered" evidence="5">
    <location>
        <begin position="324"/>
        <end position="348"/>
    </location>
</feature>
<dbReference type="Pfam" id="PF13639">
    <property type="entry name" value="zf-RING_2"/>
    <property type="match status" value="1"/>
</dbReference>
<keyword evidence="1" id="KW-0479">Metal-binding</keyword>
<dbReference type="GO" id="GO:0016567">
    <property type="term" value="P:protein ubiquitination"/>
    <property type="evidence" value="ECO:0000318"/>
    <property type="project" value="GO_Central"/>
</dbReference>